<dbReference type="Proteomes" id="UP000657574">
    <property type="component" value="Unassembled WGS sequence"/>
</dbReference>
<organism evidence="1 2">
    <name type="scientific">Streptomyces brasiliensis</name>
    <dbReference type="NCBI Taxonomy" id="1954"/>
    <lineage>
        <taxon>Bacteria</taxon>
        <taxon>Bacillati</taxon>
        <taxon>Actinomycetota</taxon>
        <taxon>Actinomycetes</taxon>
        <taxon>Kitasatosporales</taxon>
        <taxon>Streptomycetaceae</taxon>
        <taxon>Streptomyces</taxon>
    </lineage>
</organism>
<sequence length="64" mass="7205">MQGHTAVGIAATVLAARAAERLQVRGQGVGRCRFLPAVLTEYVRPLIKVRLRWFDVIVPNERYD</sequence>
<reference evidence="1" key="1">
    <citation type="journal article" date="2014" name="Int. J. Syst. Evol. Microbiol.">
        <title>Complete genome sequence of Corynebacterium casei LMG S-19264T (=DSM 44701T), isolated from a smear-ripened cheese.</title>
        <authorList>
            <consortium name="US DOE Joint Genome Institute (JGI-PGF)"/>
            <person name="Walter F."/>
            <person name="Albersmeier A."/>
            <person name="Kalinowski J."/>
            <person name="Ruckert C."/>
        </authorList>
    </citation>
    <scope>NUCLEOTIDE SEQUENCE</scope>
    <source>
        <strain evidence="1">JCM 3086</strain>
    </source>
</reference>
<proteinExistence type="predicted"/>
<protein>
    <submittedName>
        <fullName evidence="1">Uncharacterized protein</fullName>
    </submittedName>
</protein>
<evidence type="ECO:0000313" key="1">
    <source>
        <dbReference type="EMBL" id="GGJ34624.1"/>
    </source>
</evidence>
<reference evidence="1" key="2">
    <citation type="submission" date="2020-09" db="EMBL/GenBank/DDBJ databases">
        <authorList>
            <person name="Sun Q."/>
            <person name="Ohkuma M."/>
        </authorList>
    </citation>
    <scope>NUCLEOTIDE SEQUENCE</scope>
    <source>
        <strain evidence="1">JCM 3086</strain>
    </source>
</reference>
<name>A0A917KZ26_9ACTN</name>
<dbReference type="AlphaFoldDB" id="A0A917KZ26"/>
<comment type="caution">
    <text evidence="1">The sequence shown here is derived from an EMBL/GenBank/DDBJ whole genome shotgun (WGS) entry which is preliminary data.</text>
</comment>
<evidence type="ECO:0000313" key="2">
    <source>
        <dbReference type="Proteomes" id="UP000657574"/>
    </source>
</evidence>
<dbReference type="EMBL" id="BMQA01000018">
    <property type="protein sequence ID" value="GGJ34624.1"/>
    <property type="molecule type" value="Genomic_DNA"/>
</dbReference>
<keyword evidence="2" id="KW-1185">Reference proteome</keyword>
<gene>
    <name evidence="1" type="ORF">GCM10010121_052320</name>
</gene>
<dbReference type="RefSeq" id="WP_189313696.1">
    <property type="nucleotide sequence ID" value="NZ_BMQA01000018.1"/>
</dbReference>
<accession>A0A917KZ26</accession>